<proteinExistence type="predicted"/>
<reference evidence="1" key="4">
    <citation type="submission" date="2025-09" db="UniProtKB">
        <authorList>
            <consortium name="Ensembl"/>
        </authorList>
    </citation>
    <scope>IDENTIFICATION</scope>
</reference>
<dbReference type="Proteomes" id="UP000018467">
    <property type="component" value="Unassembled WGS sequence"/>
</dbReference>
<reference evidence="2" key="2">
    <citation type="journal article" date="2014" name="Nat. Commun.">
        <title>The cavefish genome reveals candidate genes for eye loss.</title>
        <authorList>
            <person name="McGaugh S.E."/>
            <person name="Gross J.B."/>
            <person name="Aken B."/>
            <person name="Blin M."/>
            <person name="Borowsky R."/>
            <person name="Chalopin D."/>
            <person name="Hinaux H."/>
            <person name="Jeffery W.R."/>
            <person name="Keene A."/>
            <person name="Ma L."/>
            <person name="Minx P."/>
            <person name="Murphy D."/>
            <person name="O'Quin K.E."/>
            <person name="Retaux S."/>
            <person name="Rohner N."/>
            <person name="Searle S.M."/>
            <person name="Stahl B.A."/>
            <person name="Tabin C."/>
            <person name="Volff J.N."/>
            <person name="Yoshizawa M."/>
            <person name="Warren W.C."/>
        </authorList>
    </citation>
    <scope>NUCLEOTIDE SEQUENCE [LARGE SCALE GENOMIC DNA]</scope>
    <source>
        <strain evidence="2">female</strain>
    </source>
</reference>
<protein>
    <submittedName>
        <fullName evidence="1">Uncharacterized protein</fullName>
    </submittedName>
</protein>
<dbReference type="Bgee" id="ENSAMXG00000034140">
    <property type="expression patterns" value="Expressed in heart and 14 other cell types or tissues"/>
</dbReference>
<keyword evidence="2" id="KW-1185">Reference proteome</keyword>
<name>A0A3B1IF78_ASTMX</name>
<evidence type="ECO:0000313" key="2">
    <source>
        <dbReference type="Proteomes" id="UP000018467"/>
    </source>
</evidence>
<dbReference type="InParanoid" id="A0A3B1IF78"/>
<reference evidence="2" key="1">
    <citation type="submission" date="2013-03" db="EMBL/GenBank/DDBJ databases">
        <authorList>
            <person name="Jeffery W."/>
            <person name="Warren W."/>
            <person name="Wilson R.K."/>
        </authorList>
    </citation>
    <scope>NUCLEOTIDE SEQUENCE</scope>
    <source>
        <strain evidence="2">female</strain>
    </source>
</reference>
<organism evidence="1 2">
    <name type="scientific">Astyanax mexicanus</name>
    <name type="common">Blind cave fish</name>
    <name type="synonym">Astyanax fasciatus mexicanus</name>
    <dbReference type="NCBI Taxonomy" id="7994"/>
    <lineage>
        <taxon>Eukaryota</taxon>
        <taxon>Metazoa</taxon>
        <taxon>Chordata</taxon>
        <taxon>Craniata</taxon>
        <taxon>Vertebrata</taxon>
        <taxon>Euteleostomi</taxon>
        <taxon>Actinopterygii</taxon>
        <taxon>Neopterygii</taxon>
        <taxon>Teleostei</taxon>
        <taxon>Ostariophysi</taxon>
        <taxon>Characiformes</taxon>
        <taxon>Characoidei</taxon>
        <taxon>Acestrorhamphidae</taxon>
        <taxon>Acestrorhamphinae</taxon>
        <taxon>Astyanax</taxon>
    </lineage>
</organism>
<dbReference type="Ensembl" id="ENSAMXT00000052223.1">
    <property type="protein sequence ID" value="ENSAMXP00000028210.1"/>
    <property type="gene ID" value="ENSAMXG00000034140.1"/>
</dbReference>
<sequence length="109" mass="12542">MKVNTGHKLNPPLQALHHSVKYDVLSIKDEKDHPDCYQQQVQKSRSVMYTEVLEQHMLPSRTSFLCMSIHFSTRHNNKPHAAHKDIVAKLQNGKCFTISLFKECALNVT</sequence>
<accession>A0A3B1IF78</accession>
<evidence type="ECO:0000313" key="1">
    <source>
        <dbReference type="Ensembl" id="ENSAMXP00000028210.1"/>
    </source>
</evidence>
<dbReference type="AlphaFoldDB" id="A0A3B1IF78"/>
<reference evidence="1" key="3">
    <citation type="submission" date="2025-08" db="UniProtKB">
        <authorList>
            <consortium name="Ensembl"/>
        </authorList>
    </citation>
    <scope>IDENTIFICATION</scope>
</reference>